<evidence type="ECO:0000313" key="1">
    <source>
        <dbReference type="EMBL" id="SIS46578.1"/>
    </source>
</evidence>
<dbReference type="RefSeq" id="WP_076453838.1">
    <property type="nucleotide sequence ID" value="NZ_FTOB01000002.1"/>
</dbReference>
<name>A0ABY1KKV3_9FLAO</name>
<evidence type="ECO:0000313" key="2">
    <source>
        <dbReference type="Proteomes" id="UP000185728"/>
    </source>
</evidence>
<dbReference type="EMBL" id="FTOB01000002">
    <property type="protein sequence ID" value="SIS46578.1"/>
    <property type="molecule type" value="Genomic_DNA"/>
</dbReference>
<protein>
    <recommendedName>
        <fullName evidence="3">DUF4625 domain-containing protein</fullName>
    </recommendedName>
</protein>
<dbReference type="Proteomes" id="UP000185728">
    <property type="component" value="Unassembled WGS sequence"/>
</dbReference>
<reference evidence="1 2" key="1">
    <citation type="submission" date="2017-01" db="EMBL/GenBank/DDBJ databases">
        <authorList>
            <person name="Varghese N."/>
            <person name="Submissions S."/>
        </authorList>
    </citation>
    <scope>NUCLEOTIDE SEQUENCE [LARGE SCALE GENOMIC DNA]</scope>
    <source>
        <strain evidence="1 2">DSM 2061</strain>
    </source>
</reference>
<organism evidence="1 2">
    <name type="scientific">Zobellia uliginosa</name>
    <dbReference type="NCBI Taxonomy" id="143224"/>
    <lineage>
        <taxon>Bacteria</taxon>
        <taxon>Pseudomonadati</taxon>
        <taxon>Bacteroidota</taxon>
        <taxon>Flavobacteriia</taxon>
        <taxon>Flavobacteriales</taxon>
        <taxon>Flavobacteriaceae</taxon>
        <taxon>Zobellia</taxon>
    </lineage>
</organism>
<proteinExistence type="predicted"/>
<dbReference type="PROSITE" id="PS51257">
    <property type="entry name" value="PROKAR_LIPOPROTEIN"/>
    <property type="match status" value="1"/>
</dbReference>
<sequence length="223" mass="24890">MKTSYFIPIVAFLFFACSKSDDTVILPPKLKVSPILNTSYFQKGESPLPEVQWNGKQGEFGLENTLQGLSIDVESGQLSWDRSLPLGVHTVILFAQNNAGKNVASLTINNPFKGTFKGTYASSIAFNETTFKIMEMVFNADGTFSGYTQIELDNGDIKDPNYFNGTYILNDDTMEGSIEYENSEATYPFEADLETAGRLKGHYIIVDFLDSKTTFDLNFKIQQ</sequence>
<evidence type="ECO:0008006" key="3">
    <source>
        <dbReference type="Google" id="ProtNLM"/>
    </source>
</evidence>
<gene>
    <name evidence="1" type="ORF">SAMN05421766_10228</name>
</gene>
<comment type="caution">
    <text evidence="1">The sequence shown here is derived from an EMBL/GenBank/DDBJ whole genome shotgun (WGS) entry which is preliminary data.</text>
</comment>
<keyword evidence="2" id="KW-1185">Reference proteome</keyword>
<accession>A0ABY1KKV3</accession>